<proteinExistence type="predicted"/>
<reference evidence="2" key="2">
    <citation type="submission" date="2020-10" db="EMBL/GenBank/DDBJ databases">
        <authorList>
            <person name="Cooper E.A."/>
            <person name="Brenton Z.W."/>
            <person name="Flinn B.S."/>
            <person name="Jenkins J."/>
            <person name="Shu S."/>
            <person name="Flowers D."/>
            <person name="Luo F."/>
            <person name="Wang Y."/>
            <person name="Xia P."/>
            <person name="Barry K."/>
            <person name="Daum C."/>
            <person name="Lipzen A."/>
            <person name="Yoshinaga Y."/>
            <person name="Schmutz J."/>
            <person name="Saski C."/>
            <person name="Vermerris W."/>
            <person name="Kresovich S."/>
        </authorList>
    </citation>
    <scope>NUCLEOTIDE SEQUENCE</scope>
</reference>
<feature type="domain" description="Factor of DNA methylation 1-5/IDN2" evidence="1">
    <location>
        <begin position="48"/>
        <end position="161"/>
    </location>
</feature>
<dbReference type="InterPro" id="IPR045177">
    <property type="entry name" value="FDM1-5/IDN2"/>
</dbReference>
<name>A0A921Q5P0_SORBI</name>
<dbReference type="PANTHER" id="PTHR21596:SF73">
    <property type="entry name" value="FACTOR OF DNA METHYLATION 1-5_IDN2 DOMAIN-CONTAINING PROTEIN"/>
    <property type="match status" value="1"/>
</dbReference>
<evidence type="ECO:0000313" key="2">
    <source>
        <dbReference type="EMBL" id="KAG0514627.1"/>
    </source>
</evidence>
<dbReference type="EMBL" id="CM027689">
    <property type="protein sequence ID" value="KAG0514627.1"/>
    <property type="molecule type" value="Genomic_DNA"/>
</dbReference>
<dbReference type="AlphaFoldDB" id="A0A921Q5P0"/>
<accession>A0A921Q5P0</accession>
<reference evidence="2" key="1">
    <citation type="journal article" date="2019" name="BMC Genomics">
        <title>A new reference genome for Sorghum bicolor reveals high levels of sequence similarity between sweet and grain genotypes: implications for the genetics of sugar metabolism.</title>
        <authorList>
            <person name="Cooper E.A."/>
            <person name="Brenton Z.W."/>
            <person name="Flinn B.S."/>
            <person name="Jenkins J."/>
            <person name="Shu S."/>
            <person name="Flowers D."/>
            <person name="Luo F."/>
            <person name="Wang Y."/>
            <person name="Xia P."/>
            <person name="Barry K."/>
            <person name="Daum C."/>
            <person name="Lipzen A."/>
            <person name="Yoshinaga Y."/>
            <person name="Schmutz J."/>
            <person name="Saski C."/>
            <person name="Vermerris W."/>
            <person name="Kresovich S."/>
        </authorList>
    </citation>
    <scope>NUCLEOTIDE SEQUENCE</scope>
</reference>
<sequence>MNTDLLIKDRISNEELQRVEKELLDVILSLQKQVANLTVQLKENADKMGGIESLHTNLFKERNKNEELQHIWKELLDLQQEIQNSEWYPFKIHVVDEKPMQILQKDDKMLQKLKADHGEEIYGLVTKALCEIINYNASGHYRVNGLWNYKEDRNLSPHEVV</sequence>
<evidence type="ECO:0000259" key="1">
    <source>
        <dbReference type="Pfam" id="PF03469"/>
    </source>
</evidence>
<dbReference type="GO" id="GO:0080188">
    <property type="term" value="P:gene silencing by siRNA-directed DNA methylation"/>
    <property type="evidence" value="ECO:0007669"/>
    <property type="project" value="InterPro"/>
</dbReference>
<dbReference type="PANTHER" id="PTHR21596">
    <property type="entry name" value="RIBONUCLEASE P SUBUNIT P38"/>
    <property type="match status" value="1"/>
</dbReference>
<dbReference type="Pfam" id="PF03469">
    <property type="entry name" value="XH"/>
    <property type="match status" value="1"/>
</dbReference>
<comment type="caution">
    <text evidence="2">The sequence shown here is derived from an EMBL/GenBank/DDBJ whole genome shotgun (WGS) entry which is preliminary data.</text>
</comment>
<protein>
    <recommendedName>
        <fullName evidence="1">Factor of DNA methylation 1-5/IDN2 domain-containing protein</fullName>
    </recommendedName>
</protein>
<organism evidence="2 3">
    <name type="scientific">Sorghum bicolor</name>
    <name type="common">Sorghum</name>
    <name type="synonym">Sorghum vulgare</name>
    <dbReference type="NCBI Taxonomy" id="4558"/>
    <lineage>
        <taxon>Eukaryota</taxon>
        <taxon>Viridiplantae</taxon>
        <taxon>Streptophyta</taxon>
        <taxon>Embryophyta</taxon>
        <taxon>Tracheophyta</taxon>
        <taxon>Spermatophyta</taxon>
        <taxon>Magnoliopsida</taxon>
        <taxon>Liliopsida</taxon>
        <taxon>Poales</taxon>
        <taxon>Poaceae</taxon>
        <taxon>PACMAD clade</taxon>
        <taxon>Panicoideae</taxon>
        <taxon>Andropogonodae</taxon>
        <taxon>Andropogoneae</taxon>
        <taxon>Sorghinae</taxon>
        <taxon>Sorghum</taxon>
    </lineage>
</organism>
<dbReference type="Proteomes" id="UP000807115">
    <property type="component" value="Chromosome 10"/>
</dbReference>
<gene>
    <name evidence="2" type="ORF">BDA96_10G209200</name>
</gene>
<evidence type="ECO:0000313" key="3">
    <source>
        <dbReference type="Proteomes" id="UP000807115"/>
    </source>
</evidence>
<dbReference type="InterPro" id="IPR005379">
    <property type="entry name" value="FDM1-5/IDN2_XH"/>
</dbReference>